<keyword evidence="9" id="KW-1185">Reference proteome</keyword>
<evidence type="ECO:0000256" key="2">
    <source>
        <dbReference type="ARBA" id="ARBA00022475"/>
    </source>
</evidence>
<gene>
    <name evidence="8" type="ORF">SAMN00808754_0802</name>
</gene>
<accession>A0A1W1VIU7</accession>
<organism evidence="8 9">
    <name type="scientific">Thermanaeromonas toyohensis ToBE</name>
    <dbReference type="NCBI Taxonomy" id="698762"/>
    <lineage>
        <taxon>Bacteria</taxon>
        <taxon>Bacillati</taxon>
        <taxon>Bacillota</taxon>
        <taxon>Clostridia</taxon>
        <taxon>Neomoorellales</taxon>
        <taxon>Neomoorellaceae</taxon>
        <taxon>Thermanaeromonas</taxon>
    </lineage>
</organism>
<evidence type="ECO:0000256" key="4">
    <source>
        <dbReference type="ARBA" id="ARBA00022989"/>
    </source>
</evidence>
<proteinExistence type="predicted"/>
<sequence>MRMGILLGLLIALVVAALLSPFACPYPDGLERVAEDKGFLDLAEGKELIHVPIPDYKFPGISNEGLATSIAGIIGTVLVFGVVYFLGWALAGTRRVASSFSMDGKEEKRE</sequence>
<evidence type="ECO:0000256" key="3">
    <source>
        <dbReference type="ARBA" id="ARBA00022692"/>
    </source>
</evidence>
<dbReference type="GO" id="GO:0005886">
    <property type="term" value="C:plasma membrane"/>
    <property type="evidence" value="ECO:0007669"/>
    <property type="project" value="UniProtKB-SubCell"/>
</dbReference>
<name>A0A1W1VIU7_9FIRM</name>
<dbReference type="STRING" id="698762.SAMN00808754_0802"/>
<dbReference type="AlphaFoldDB" id="A0A1W1VIU7"/>
<keyword evidence="2" id="KW-1003">Cell membrane</keyword>
<dbReference type="Proteomes" id="UP000192569">
    <property type="component" value="Chromosome I"/>
</dbReference>
<dbReference type="InterPro" id="IPR025937">
    <property type="entry name" value="PDGLE_dom"/>
</dbReference>
<comment type="subcellular location">
    <subcellularLocation>
        <location evidence="1">Cell membrane</location>
    </subcellularLocation>
</comment>
<evidence type="ECO:0000313" key="8">
    <source>
        <dbReference type="EMBL" id="SMB93150.1"/>
    </source>
</evidence>
<keyword evidence="5 6" id="KW-0472">Membrane</keyword>
<feature type="transmembrane region" description="Helical" evidence="6">
    <location>
        <begin position="66"/>
        <end position="91"/>
    </location>
</feature>
<evidence type="ECO:0000256" key="1">
    <source>
        <dbReference type="ARBA" id="ARBA00004236"/>
    </source>
</evidence>
<evidence type="ECO:0000259" key="7">
    <source>
        <dbReference type="Pfam" id="PF13190"/>
    </source>
</evidence>
<dbReference type="EMBL" id="LT838272">
    <property type="protein sequence ID" value="SMB93150.1"/>
    <property type="molecule type" value="Genomic_DNA"/>
</dbReference>
<dbReference type="RefSeq" id="WP_084664260.1">
    <property type="nucleotide sequence ID" value="NZ_LT838272.1"/>
</dbReference>
<dbReference type="Pfam" id="PF13190">
    <property type="entry name" value="PDGLE"/>
    <property type="match status" value="1"/>
</dbReference>
<protein>
    <submittedName>
        <fullName evidence="8">Cobalt/nickel transport protein</fullName>
    </submittedName>
</protein>
<dbReference type="OrthoDB" id="1725146at2"/>
<feature type="domain" description="PDGLE" evidence="7">
    <location>
        <begin position="5"/>
        <end position="90"/>
    </location>
</feature>
<reference evidence="8 9" key="1">
    <citation type="submission" date="2017-04" db="EMBL/GenBank/DDBJ databases">
        <authorList>
            <person name="Afonso C.L."/>
            <person name="Miller P.J."/>
            <person name="Scott M.A."/>
            <person name="Spackman E."/>
            <person name="Goraichik I."/>
            <person name="Dimitrov K.M."/>
            <person name="Suarez D.L."/>
            <person name="Swayne D.E."/>
        </authorList>
    </citation>
    <scope>NUCLEOTIDE SEQUENCE [LARGE SCALE GENOMIC DNA]</scope>
    <source>
        <strain evidence="8 9">ToBE</strain>
    </source>
</reference>
<evidence type="ECO:0000313" key="9">
    <source>
        <dbReference type="Proteomes" id="UP000192569"/>
    </source>
</evidence>
<evidence type="ECO:0000256" key="6">
    <source>
        <dbReference type="SAM" id="Phobius"/>
    </source>
</evidence>
<evidence type="ECO:0000256" key="5">
    <source>
        <dbReference type="ARBA" id="ARBA00023136"/>
    </source>
</evidence>
<keyword evidence="3 6" id="KW-0812">Transmembrane</keyword>
<keyword evidence="4 6" id="KW-1133">Transmembrane helix</keyword>